<gene>
    <name evidence="1" type="ORF">A176_007263</name>
</gene>
<name>A0A0H4X3U4_9BACT</name>
<reference evidence="1 2" key="1">
    <citation type="journal article" date="2016" name="PLoS ONE">
        <title>Complete Genome Sequence and Comparative Genomics of a Novel Myxobacterium Myxococcus hansupus.</title>
        <authorList>
            <person name="Sharma G."/>
            <person name="Narwani T."/>
            <person name="Subramanian S."/>
        </authorList>
    </citation>
    <scope>NUCLEOTIDE SEQUENCE [LARGE SCALE GENOMIC DNA]</scope>
    <source>
        <strain evidence="2">mixupus</strain>
    </source>
</reference>
<organism evidence="1 2">
    <name type="scientific">Pseudomyxococcus hansupus</name>
    <dbReference type="NCBI Taxonomy" id="1297742"/>
    <lineage>
        <taxon>Bacteria</taxon>
        <taxon>Pseudomonadati</taxon>
        <taxon>Myxococcota</taxon>
        <taxon>Myxococcia</taxon>
        <taxon>Myxococcales</taxon>
        <taxon>Cystobacterineae</taxon>
        <taxon>Myxococcaceae</taxon>
        <taxon>Pseudomyxococcus</taxon>
    </lineage>
</organism>
<evidence type="ECO:0000313" key="1">
    <source>
        <dbReference type="EMBL" id="AKQ70351.1"/>
    </source>
</evidence>
<accession>A0A0H4X3U4</accession>
<dbReference type="PATRIC" id="fig|1297742.4.peg.7390"/>
<evidence type="ECO:0000313" key="2">
    <source>
        <dbReference type="Proteomes" id="UP000009026"/>
    </source>
</evidence>
<dbReference type="EMBL" id="CP012109">
    <property type="protein sequence ID" value="AKQ70351.1"/>
    <property type="molecule type" value="Genomic_DNA"/>
</dbReference>
<dbReference type="KEGG" id="mym:A176_007263"/>
<protein>
    <submittedName>
        <fullName evidence="1">Uncharacterized protein</fullName>
    </submittedName>
</protein>
<dbReference type="Proteomes" id="UP000009026">
    <property type="component" value="Chromosome"/>
</dbReference>
<sequence length="48" mass="5659">METRWAGDAQLLLRYFDAHLHSAKWGSRRLMLRLPREGLGVKALKRRP</sequence>
<proteinExistence type="predicted"/>
<dbReference type="STRING" id="1297742.A176_007263"/>
<dbReference type="AlphaFoldDB" id="A0A0H4X3U4"/>
<keyword evidence="2" id="KW-1185">Reference proteome</keyword>